<evidence type="ECO:0000256" key="6">
    <source>
        <dbReference type="SAM" id="MobiDB-lite"/>
    </source>
</evidence>
<keyword evidence="2 10" id="KW-0132">Cell division</keyword>
<evidence type="ECO:0000259" key="9">
    <source>
        <dbReference type="Pfam" id="PF08478"/>
    </source>
</evidence>
<dbReference type="PANTHER" id="PTHR37820:SF1">
    <property type="entry name" value="CELL DIVISION PROTEIN FTSQ"/>
    <property type="match status" value="1"/>
</dbReference>
<dbReference type="GO" id="GO:0005886">
    <property type="term" value="C:plasma membrane"/>
    <property type="evidence" value="ECO:0007669"/>
    <property type="project" value="TreeGrafter"/>
</dbReference>
<feature type="transmembrane region" description="Helical" evidence="7">
    <location>
        <begin position="44"/>
        <end position="66"/>
    </location>
</feature>
<keyword evidence="5" id="KW-0131">Cell cycle</keyword>
<gene>
    <name evidence="10" type="ORF">HNP82_001572</name>
</gene>
<keyword evidence="11" id="KW-1185">Reference proteome</keyword>
<dbReference type="RefSeq" id="WP_183773036.1">
    <property type="nucleotide sequence ID" value="NZ_JACHFW010000005.1"/>
</dbReference>
<feature type="compositionally biased region" description="Basic and acidic residues" evidence="6">
    <location>
        <begin position="1"/>
        <end position="21"/>
    </location>
</feature>
<feature type="domain" description="POTRA" evidence="9">
    <location>
        <begin position="66"/>
        <end position="134"/>
    </location>
</feature>
<feature type="region of interest" description="Disordered" evidence="6">
    <location>
        <begin position="1"/>
        <end position="24"/>
    </location>
</feature>
<evidence type="ECO:0000313" key="10">
    <source>
        <dbReference type="EMBL" id="MBB5264445.1"/>
    </source>
</evidence>
<dbReference type="Pfam" id="PF03799">
    <property type="entry name" value="FtsQ_DivIB_C"/>
    <property type="match status" value="1"/>
</dbReference>
<sequence>MENRAREQSRKQKEKKREERSLSPAALRGRKIRLERRKEKIRRFLKGLIIFLAAVAVMALIFIFGFRLKNVNVSGNSRYTQEQILDLIQYDEQYHNTIIFYLRNRNINVESMPFIDALYMEIGGAGTINVEVVEKVVIGCIEDNGSYIYIDTGGVVCDISENPPEDIPLITGLEYEAPALNQVLTVTDNGVYDMLLNITLLLQKYSLTADSIDFSTDGTLSLQIGQIQVMLGTGSNMEDKMAEVNNLWSNLEGRQGVLHLENYDSSQTSVIFTER</sequence>
<dbReference type="PANTHER" id="PTHR37820">
    <property type="entry name" value="CELL DIVISION PROTEIN DIVIB"/>
    <property type="match status" value="1"/>
</dbReference>
<dbReference type="InterPro" id="IPR013685">
    <property type="entry name" value="POTRA_FtsQ_type"/>
</dbReference>
<dbReference type="Pfam" id="PF08478">
    <property type="entry name" value="POTRA_1"/>
    <property type="match status" value="1"/>
</dbReference>
<comment type="caution">
    <text evidence="10">The sequence shown here is derived from an EMBL/GenBank/DDBJ whole genome shotgun (WGS) entry which is preliminary data.</text>
</comment>
<dbReference type="InterPro" id="IPR005548">
    <property type="entry name" value="Cell_div_FtsQ/DivIB_C"/>
</dbReference>
<organism evidence="10 11">
    <name type="scientific">Catenibacillus scindens</name>
    <dbReference type="NCBI Taxonomy" id="673271"/>
    <lineage>
        <taxon>Bacteria</taxon>
        <taxon>Bacillati</taxon>
        <taxon>Bacillota</taxon>
        <taxon>Clostridia</taxon>
        <taxon>Lachnospirales</taxon>
        <taxon>Lachnospiraceae</taxon>
        <taxon>Catenibacillus</taxon>
    </lineage>
</organism>
<keyword evidence="1" id="KW-1003">Cell membrane</keyword>
<evidence type="ECO:0000256" key="3">
    <source>
        <dbReference type="ARBA" id="ARBA00022692"/>
    </source>
</evidence>
<accession>A0A7W8M4W3</accession>
<feature type="domain" description="Cell division protein FtsQ/DivIB C-terminal" evidence="8">
    <location>
        <begin position="143"/>
        <end position="251"/>
    </location>
</feature>
<evidence type="ECO:0000256" key="5">
    <source>
        <dbReference type="ARBA" id="ARBA00023306"/>
    </source>
</evidence>
<evidence type="ECO:0000256" key="7">
    <source>
        <dbReference type="SAM" id="Phobius"/>
    </source>
</evidence>
<keyword evidence="4 7" id="KW-1133">Transmembrane helix</keyword>
<evidence type="ECO:0000256" key="4">
    <source>
        <dbReference type="ARBA" id="ARBA00022989"/>
    </source>
</evidence>
<dbReference type="EMBL" id="JACHFW010000005">
    <property type="protein sequence ID" value="MBB5264445.1"/>
    <property type="molecule type" value="Genomic_DNA"/>
</dbReference>
<dbReference type="AlphaFoldDB" id="A0A7W8M4W3"/>
<keyword evidence="7" id="KW-0472">Membrane</keyword>
<proteinExistence type="predicted"/>
<dbReference type="GO" id="GO:0051301">
    <property type="term" value="P:cell division"/>
    <property type="evidence" value="ECO:0007669"/>
    <property type="project" value="UniProtKB-KW"/>
</dbReference>
<evidence type="ECO:0000256" key="1">
    <source>
        <dbReference type="ARBA" id="ARBA00022475"/>
    </source>
</evidence>
<dbReference type="Proteomes" id="UP000543642">
    <property type="component" value="Unassembled WGS sequence"/>
</dbReference>
<name>A0A7W8M4W3_9FIRM</name>
<evidence type="ECO:0000256" key="2">
    <source>
        <dbReference type="ARBA" id="ARBA00022618"/>
    </source>
</evidence>
<protein>
    <submittedName>
        <fullName evidence="10">Cell division protein FtsQ</fullName>
    </submittedName>
</protein>
<keyword evidence="3 7" id="KW-0812">Transmembrane</keyword>
<evidence type="ECO:0000313" key="11">
    <source>
        <dbReference type="Proteomes" id="UP000543642"/>
    </source>
</evidence>
<evidence type="ECO:0000259" key="8">
    <source>
        <dbReference type="Pfam" id="PF03799"/>
    </source>
</evidence>
<reference evidence="10 11" key="1">
    <citation type="submission" date="2020-08" db="EMBL/GenBank/DDBJ databases">
        <title>Genomic Encyclopedia of Type Strains, Phase IV (KMG-IV): sequencing the most valuable type-strain genomes for metagenomic binning, comparative biology and taxonomic classification.</title>
        <authorList>
            <person name="Goeker M."/>
        </authorList>
    </citation>
    <scope>NUCLEOTIDE SEQUENCE [LARGE SCALE GENOMIC DNA]</scope>
    <source>
        <strain evidence="10 11">DSM 106146</strain>
    </source>
</reference>
<dbReference type="InterPro" id="IPR050487">
    <property type="entry name" value="FtsQ_DivIB"/>
</dbReference>